<reference evidence="2" key="1">
    <citation type="journal article" date="2013" name="Stand. Genomic Sci.">
        <title>Complete genome sequence of Desulfocapsa sulfexigens, a marine deltaproteobacterium specialized in disproportionating inorganic sulfur compounds.</title>
        <authorList>
            <person name="Finster K.W."/>
            <person name="Kjeldsen K.U."/>
            <person name="Kube M."/>
            <person name="Reinhardt R."/>
            <person name="Mussmann M."/>
            <person name="Amann R."/>
            <person name="Schreiber L."/>
        </authorList>
    </citation>
    <scope>NUCLEOTIDE SEQUENCE [LARGE SCALE GENOMIC DNA]</scope>
    <source>
        <strain evidence="2">DSM 10523 / SB164P1</strain>
    </source>
</reference>
<dbReference type="EMBL" id="CP003985">
    <property type="protein sequence ID" value="AGF77025.1"/>
    <property type="molecule type" value="Genomic_DNA"/>
</dbReference>
<dbReference type="KEGG" id="dsf:UWK_00441"/>
<dbReference type="Proteomes" id="UP000011721">
    <property type="component" value="Chromosome"/>
</dbReference>
<dbReference type="eggNOG" id="COG0467">
    <property type="taxonomic scope" value="Bacteria"/>
</dbReference>
<accession>M1PBA3</accession>
<sequence>MDKKKCTLYSGGLKGAEATFGESAEKHGIKEIIFTFEGHKLNRNKNSVTLSKEELERGDISMELASRMLNRTYYETEKIRKVLQTIFHMVNNGHQVFVIGSIMDDNSVKGGTGWAVELAKLFNRPLHVFDQPKKQWFTWKEGAWKEDSPLIEYDTFVGSGTRYLSDAGREAIEALFTDSCAAKQEK</sequence>
<gene>
    <name evidence="1" type="ordered locus">UWK_00441</name>
</gene>
<dbReference type="AlphaFoldDB" id="M1PBA3"/>
<dbReference type="PATRIC" id="fig|1167006.5.peg.506"/>
<dbReference type="OrthoDB" id="1334607at2"/>
<protein>
    <submittedName>
        <fullName evidence="1">Uncharacterized protein</fullName>
    </submittedName>
</protein>
<dbReference type="HOGENOM" id="CLU_091417_0_0_7"/>
<name>M1PBA3_DESSD</name>
<proteinExistence type="predicted"/>
<organism evidence="1 2">
    <name type="scientific">Desulfocapsa sulfexigens (strain DSM 10523 / SB164P1)</name>
    <dbReference type="NCBI Taxonomy" id="1167006"/>
    <lineage>
        <taxon>Bacteria</taxon>
        <taxon>Pseudomonadati</taxon>
        <taxon>Thermodesulfobacteriota</taxon>
        <taxon>Desulfobulbia</taxon>
        <taxon>Desulfobulbales</taxon>
        <taxon>Desulfocapsaceae</taxon>
        <taxon>Desulfocapsa</taxon>
    </lineage>
</organism>
<dbReference type="RefSeq" id="WP_015402723.1">
    <property type="nucleotide sequence ID" value="NC_020304.1"/>
</dbReference>
<evidence type="ECO:0000313" key="2">
    <source>
        <dbReference type="Proteomes" id="UP000011721"/>
    </source>
</evidence>
<evidence type="ECO:0000313" key="1">
    <source>
        <dbReference type="EMBL" id="AGF77025.1"/>
    </source>
</evidence>
<dbReference type="STRING" id="1167006.UWK_00441"/>
<keyword evidence="2" id="KW-1185">Reference proteome</keyword>